<dbReference type="PANTHER" id="PTHR30296:SF0">
    <property type="entry name" value="LACTATE UTILIZATION PROTEIN A"/>
    <property type="match status" value="1"/>
</dbReference>
<feature type="domain" description="Cysteine-rich" evidence="1">
    <location>
        <begin position="140"/>
        <end position="223"/>
    </location>
</feature>
<feature type="domain" description="Cysteine-rich" evidence="1">
    <location>
        <begin position="11"/>
        <end position="91"/>
    </location>
</feature>
<proteinExistence type="predicted"/>
<dbReference type="GO" id="GO:0005829">
    <property type="term" value="C:cytosol"/>
    <property type="evidence" value="ECO:0007669"/>
    <property type="project" value="TreeGrafter"/>
</dbReference>
<reference evidence="2" key="1">
    <citation type="submission" date="2016-04" db="EMBL/GenBank/DDBJ databases">
        <authorList>
            <person name="Evans L.H."/>
            <person name="Alamgir A."/>
            <person name="Owens N."/>
            <person name="Weber N.D."/>
            <person name="Virtaneva K."/>
            <person name="Barbian K."/>
            <person name="Babar A."/>
            <person name="Rosenke K."/>
        </authorList>
    </citation>
    <scope>NUCLEOTIDE SEQUENCE</scope>
    <source>
        <strain evidence="2">86</strain>
    </source>
</reference>
<protein>
    <submittedName>
        <fullName evidence="2">Putative hydroxyacid oxidoreductase (Fe-S centre)</fullName>
    </submittedName>
</protein>
<dbReference type="Pfam" id="PF02754">
    <property type="entry name" value="CCG"/>
    <property type="match status" value="2"/>
</dbReference>
<evidence type="ECO:0000313" key="2">
    <source>
        <dbReference type="EMBL" id="SBW08757.1"/>
    </source>
</evidence>
<organism evidence="2">
    <name type="scientific">uncultured Alphaproteobacteria bacterium</name>
    <dbReference type="NCBI Taxonomy" id="91750"/>
    <lineage>
        <taxon>Bacteria</taxon>
        <taxon>Pseudomonadati</taxon>
        <taxon>Pseudomonadota</taxon>
        <taxon>Alphaproteobacteria</taxon>
        <taxon>environmental samples</taxon>
    </lineage>
</organism>
<dbReference type="EMBL" id="FLUO01000001">
    <property type="protein sequence ID" value="SBW08757.1"/>
    <property type="molecule type" value="Genomic_DNA"/>
</dbReference>
<dbReference type="PANTHER" id="PTHR30296">
    <property type="entry name" value="UNCHARACTERIZED PROTEIN YKGE"/>
    <property type="match status" value="1"/>
</dbReference>
<dbReference type="AlphaFoldDB" id="A0A212KAU5"/>
<sequence>MTEPQAAPRRVALFATCLVETMRPSVGFATLKLLKTAGVEVVVPPGQTCCGQPQYNSGDRAGAKRLAKRVIAEFEPFAAVVIPSGSCAGMVRVHYPELFEDEPDWARRAAALAEKTFELTQFLVDVLKVSAVPGRHPGAVAYHDSCSSRREMHVHAQPRALLAAAGAEVRDVENAEDCCGFGGTFCVKMADVSGAMVDAKAQAAIATGADTLLAGDLGCLLNIAGRLKRLGSPIAVRHIAEVLAGEPAAPGIGETRK</sequence>
<accession>A0A212KAU5</accession>
<gene>
    <name evidence="2" type="primary">ykgE</name>
    <name evidence="2" type="ORF">KL86APRO_12449</name>
</gene>
<dbReference type="GO" id="GO:0016491">
    <property type="term" value="F:oxidoreductase activity"/>
    <property type="evidence" value="ECO:0007669"/>
    <property type="project" value="UniProtKB-ARBA"/>
</dbReference>
<dbReference type="InterPro" id="IPR004017">
    <property type="entry name" value="Cys_rich_dom"/>
</dbReference>
<evidence type="ECO:0000259" key="1">
    <source>
        <dbReference type="Pfam" id="PF02754"/>
    </source>
</evidence>
<name>A0A212KAU5_9PROT</name>